<evidence type="ECO:0000313" key="3">
    <source>
        <dbReference type="EMBL" id="KGX91181.1"/>
    </source>
</evidence>
<organism evidence="3 4">
    <name type="scientific">Pontibacillus halophilus JSM 076056 = DSM 19796</name>
    <dbReference type="NCBI Taxonomy" id="1385510"/>
    <lineage>
        <taxon>Bacteria</taxon>
        <taxon>Bacillati</taxon>
        <taxon>Bacillota</taxon>
        <taxon>Bacilli</taxon>
        <taxon>Bacillales</taxon>
        <taxon>Bacillaceae</taxon>
        <taxon>Pontibacillus</taxon>
    </lineage>
</organism>
<comment type="caution">
    <text evidence="3">The sequence shown here is derived from an EMBL/GenBank/DDBJ whole genome shotgun (WGS) entry which is preliminary data.</text>
</comment>
<evidence type="ECO:0000256" key="1">
    <source>
        <dbReference type="ARBA" id="ARBA00022737"/>
    </source>
</evidence>
<keyword evidence="4" id="KW-1185">Reference proteome</keyword>
<dbReference type="Proteomes" id="UP000030528">
    <property type="component" value="Unassembled WGS sequence"/>
</dbReference>
<accession>A0A0A5GD84</accession>
<dbReference type="InterPro" id="IPR012334">
    <property type="entry name" value="Pectin_lyas_fold"/>
</dbReference>
<dbReference type="InterPro" id="IPR006626">
    <property type="entry name" value="PbH1"/>
</dbReference>
<protein>
    <recommendedName>
        <fullName evidence="2">Right handed beta helix domain-containing protein</fullName>
    </recommendedName>
</protein>
<dbReference type="PANTHER" id="PTHR22990">
    <property type="entry name" value="F-BOX ONLY PROTEIN"/>
    <property type="match status" value="1"/>
</dbReference>
<dbReference type="Pfam" id="PF13229">
    <property type="entry name" value="Beta_helix"/>
    <property type="match status" value="2"/>
</dbReference>
<dbReference type="RefSeq" id="WP_026800914.1">
    <property type="nucleotide sequence ID" value="NZ_AULI01000011.1"/>
</dbReference>
<dbReference type="OrthoDB" id="338827at2"/>
<dbReference type="SUPFAM" id="SSF51126">
    <property type="entry name" value="Pectin lyase-like"/>
    <property type="match status" value="1"/>
</dbReference>
<dbReference type="SMART" id="SM00710">
    <property type="entry name" value="PbH1"/>
    <property type="match status" value="7"/>
</dbReference>
<feature type="domain" description="Right handed beta helix" evidence="2">
    <location>
        <begin position="87"/>
        <end position="189"/>
    </location>
</feature>
<evidence type="ECO:0000313" key="4">
    <source>
        <dbReference type="Proteomes" id="UP000030528"/>
    </source>
</evidence>
<gene>
    <name evidence="3" type="ORF">N781_05355</name>
</gene>
<dbReference type="STRING" id="1385510.GCA_000425205_02586"/>
<dbReference type="AlphaFoldDB" id="A0A0A5GD84"/>
<dbReference type="InterPro" id="IPR039448">
    <property type="entry name" value="Beta_helix"/>
</dbReference>
<dbReference type="InterPro" id="IPR011050">
    <property type="entry name" value="Pectin_lyase_fold/virulence"/>
</dbReference>
<dbReference type="PANTHER" id="PTHR22990:SF32">
    <property type="entry name" value="RIGHT HANDED BETA HELIX DOMAIN-CONTAINING PROTEIN"/>
    <property type="match status" value="1"/>
</dbReference>
<dbReference type="EMBL" id="AVPE01000011">
    <property type="protein sequence ID" value="KGX91181.1"/>
    <property type="molecule type" value="Genomic_DNA"/>
</dbReference>
<name>A0A0A5GD84_9BACI</name>
<evidence type="ECO:0000259" key="2">
    <source>
        <dbReference type="Pfam" id="PF13229"/>
    </source>
</evidence>
<feature type="domain" description="Right handed beta helix" evidence="2">
    <location>
        <begin position="194"/>
        <end position="322"/>
    </location>
</feature>
<dbReference type="Gene3D" id="2.160.20.10">
    <property type="entry name" value="Single-stranded right-handed beta-helix, Pectin lyase-like"/>
    <property type="match status" value="2"/>
</dbReference>
<dbReference type="GO" id="GO:0006511">
    <property type="term" value="P:ubiquitin-dependent protein catabolic process"/>
    <property type="evidence" value="ECO:0007669"/>
    <property type="project" value="TreeGrafter"/>
</dbReference>
<reference evidence="3 4" key="1">
    <citation type="submission" date="2013-08" db="EMBL/GenBank/DDBJ databases">
        <authorList>
            <person name="Huang J."/>
            <person name="Wang G."/>
        </authorList>
    </citation>
    <scope>NUCLEOTIDE SEQUENCE [LARGE SCALE GENOMIC DNA]</scope>
    <source>
        <strain evidence="3 4">JSM 076056</strain>
    </source>
</reference>
<keyword evidence="1" id="KW-0677">Repeat</keyword>
<sequence length="432" mass="47641">MATQIVQPGGSIQTAVDYAKEGDLILVHDGVYLEQVVIRTNYIRIVATGHQVVMKGEYDVLHPLLPHAFLLDNVKGVEIKGFQILCYSNDGIHVRLGAFNRIIANKISRCGNSAINFAGSDGNLAYQNEVRYNGMAGIEVSQNGSSNRIIENTSQQNDWNGITIYEEAQNNTVACNTVDCNEEYGVAAHAPDTFIYGNKIKSNGLDGIRISHKSANSMVIGNHVSDNKENGIELEPNSGGALLDSYNTIVQSNVSSENLCAGIQVSSPLNILESNCVYSNKKDGIAINGKFGNRNILVFNDLKHNVSYDLHNSGVSNQFYGNHCESSEPPHLCSNKEHCPSPHQPNACETKKKEHPSPCSKGDHKKPHCTCSSCTSSHHKTPHHSNDWNKKCCSSSCTCDGRKKDKCCHNKHKKEQNWNIHSHYGQWPQNER</sequence>
<proteinExistence type="predicted"/>
<dbReference type="InterPro" id="IPR051550">
    <property type="entry name" value="SCF-Subunits/Alg-Epimerases"/>
</dbReference>